<evidence type="ECO:0000313" key="5">
    <source>
        <dbReference type="EMBL" id="AEV95554.1"/>
    </source>
</evidence>
<evidence type="ECO:0000259" key="4">
    <source>
        <dbReference type="Pfam" id="PF03816"/>
    </source>
</evidence>
<keyword evidence="3" id="KW-0472">Membrane</keyword>
<protein>
    <submittedName>
        <fullName evidence="5">Cell envelope-related function transcriptional attenuator common domain protein</fullName>
    </submittedName>
</protein>
<dbReference type="PANTHER" id="PTHR33392:SF6">
    <property type="entry name" value="POLYISOPRENYL-TEICHOIC ACID--PEPTIDOGLYCAN TEICHOIC ACID TRANSFERASE TAGU"/>
    <property type="match status" value="1"/>
</dbReference>
<gene>
    <name evidence="5" type="ordered locus">PECL_1328</name>
</gene>
<evidence type="ECO:0000256" key="3">
    <source>
        <dbReference type="SAM" id="Phobius"/>
    </source>
</evidence>
<feature type="transmembrane region" description="Helical" evidence="3">
    <location>
        <begin position="52"/>
        <end position="73"/>
    </location>
</feature>
<dbReference type="Proteomes" id="UP000005444">
    <property type="component" value="Chromosome"/>
</dbReference>
<dbReference type="KEGG" id="pce:PECL_1328"/>
<dbReference type="RefSeq" id="WP_014215748.1">
    <property type="nucleotide sequence ID" value="NC_016605.1"/>
</dbReference>
<evidence type="ECO:0000256" key="1">
    <source>
        <dbReference type="ARBA" id="ARBA00006068"/>
    </source>
</evidence>
<dbReference type="PATRIC" id="fig|701521.8.peg.1233"/>
<evidence type="ECO:0000256" key="2">
    <source>
        <dbReference type="SAM" id="MobiDB-lite"/>
    </source>
</evidence>
<dbReference type="InterPro" id="IPR050922">
    <property type="entry name" value="LytR/CpsA/Psr_CW_biosynth"/>
</dbReference>
<dbReference type="STRING" id="701521.PECL_1328"/>
<evidence type="ECO:0000313" key="6">
    <source>
        <dbReference type="Proteomes" id="UP000005444"/>
    </source>
</evidence>
<feature type="domain" description="Cell envelope-related transcriptional attenuator" evidence="4">
    <location>
        <begin position="123"/>
        <end position="268"/>
    </location>
</feature>
<dbReference type="PANTHER" id="PTHR33392">
    <property type="entry name" value="POLYISOPRENYL-TEICHOIC ACID--PEPTIDOGLYCAN TEICHOIC ACID TRANSFERASE TAGU"/>
    <property type="match status" value="1"/>
</dbReference>
<accession>G8PE69</accession>
<feature type="compositionally biased region" description="Low complexity" evidence="2">
    <location>
        <begin position="368"/>
        <end position="425"/>
    </location>
</feature>
<feature type="region of interest" description="Disordered" evidence="2">
    <location>
        <begin position="347"/>
        <end position="432"/>
    </location>
</feature>
<dbReference type="eggNOG" id="COG1316">
    <property type="taxonomic scope" value="Bacteria"/>
</dbReference>
<feature type="region of interest" description="Disordered" evidence="2">
    <location>
        <begin position="1"/>
        <end position="24"/>
    </location>
</feature>
<keyword evidence="3" id="KW-0812">Transmembrane</keyword>
<dbReference type="Pfam" id="PF03816">
    <property type="entry name" value="LytR_cpsA_psr"/>
    <property type="match status" value="1"/>
</dbReference>
<dbReference type="Gene3D" id="3.40.630.190">
    <property type="entry name" value="LCP protein"/>
    <property type="match status" value="1"/>
</dbReference>
<keyword evidence="6" id="KW-1185">Reference proteome</keyword>
<keyword evidence="3" id="KW-1133">Transmembrane helix</keyword>
<dbReference type="HOGENOM" id="CLU_016455_2_0_9"/>
<dbReference type="EMBL" id="CP003137">
    <property type="protein sequence ID" value="AEV95554.1"/>
    <property type="molecule type" value="Genomic_DNA"/>
</dbReference>
<organism evidence="5 6">
    <name type="scientific">Pediococcus claussenii (strain ATCC BAA-344 / DSM 14800 / JCM 18046 / KCTC 3811 / LMG 21948 / P06)</name>
    <dbReference type="NCBI Taxonomy" id="701521"/>
    <lineage>
        <taxon>Bacteria</taxon>
        <taxon>Bacillati</taxon>
        <taxon>Bacillota</taxon>
        <taxon>Bacilli</taxon>
        <taxon>Lactobacillales</taxon>
        <taxon>Lactobacillaceae</taxon>
        <taxon>Pediococcus</taxon>
    </lineage>
</organism>
<sequence>MDPREKRSNSKRKSGNHYLSLNRLHRDNSDESKNELSHLNKRFKFDKRKRRIALIVASILVIFLVIFGVRKWFQARDAANSIFSSSNIQKSRNVSSTLKQNKPISILLLGTDTGALGRNYRGRTDTIIVATLNPGKEKMTLTSIPRDTLISVPGYSDYGPSKINAAYDYGGAGTAIKAVEKLLNIPIDFYGLINMGGLEKIVNGVGGVDVTPPLTFKYGNADVKKGVKIHLNGKAALDYSRMRHQDPQGDYGRQGRQRQILMAILRKSDSITTLLNENFMDSLKSQTQTDLSFDELVALSTNYRVATHHLKSTHLQGVGAVINGVDFEVAPHEEMQRVTNFIRSNLGLDKADTGTTGVAGYGEDTSTDDSTSSSSASSASSSSEAAAPAAPATQDQQQQAPATQAQQQQVPQQSTTTQQQSDTTTNNQVPAR</sequence>
<dbReference type="AlphaFoldDB" id="G8PE69"/>
<reference evidence="5 6" key="1">
    <citation type="journal article" date="2012" name="J. Bacteriol.">
        <title>Complete Genome Sequence of the Beer Spoilage Organism Pediococcus claussenii ATCC BAA-344T.</title>
        <authorList>
            <person name="Pittet V."/>
            <person name="Abegunde T."/>
            <person name="Marfleet T."/>
            <person name="Haakensen M."/>
            <person name="Morrow K."/>
            <person name="Jayaprakash T."/>
            <person name="Schroeder K."/>
            <person name="Trost B."/>
            <person name="Byrns S."/>
            <person name="Bergsveinson J."/>
            <person name="Kusalik A."/>
            <person name="Ziola B."/>
        </authorList>
    </citation>
    <scope>NUCLEOTIDE SEQUENCE [LARGE SCALE GENOMIC DNA]</scope>
    <source>
        <strain evidence="5 6">ATCC BAA-344</strain>
    </source>
</reference>
<name>G8PE69_PEDCP</name>
<dbReference type="InterPro" id="IPR004474">
    <property type="entry name" value="LytR_CpsA_psr"/>
</dbReference>
<comment type="similarity">
    <text evidence="1">Belongs to the LytR/CpsA/Psr (LCP) family.</text>
</comment>
<proteinExistence type="inferred from homology"/>
<dbReference type="NCBIfam" id="TIGR00350">
    <property type="entry name" value="lytR_cpsA_psr"/>
    <property type="match status" value="1"/>
</dbReference>